<reference evidence="2" key="1">
    <citation type="journal article" date="2023" name="Science">
        <title>Genome structures resolve the early diversification of teleost fishes.</title>
        <authorList>
            <person name="Parey E."/>
            <person name="Louis A."/>
            <person name="Montfort J."/>
            <person name="Bouchez O."/>
            <person name="Roques C."/>
            <person name="Iampietro C."/>
            <person name="Lluch J."/>
            <person name="Castinel A."/>
            <person name="Donnadieu C."/>
            <person name="Desvignes T."/>
            <person name="Floi Bucao C."/>
            <person name="Jouanno E."/>
            <person name="Wen M."/>
            <person name="Mejri S."/>
            <person name="Dirks R."/>
            <person name="Jansen H."/>
            <person name="Henkel C."/>
            <person name="Chen W.J."/>
            <person name="Zahm M."/>
            <person name="Cabau C."/>
            <person name="Klopp C."/>
            <person name="Thompson A.W."/>
            <person name="Robinson-Rechavi M."/>
            <person name="Braasch I."/>
            <person name="Lecointre G."/>
            <person name="Bobe J."/>
            <person name="Postlethwait J.H."/>
            <person name="Berthelot C."/>
            <person name="Roest Crollius H."/>
            <person name="Guiguen Y."/>
        </authorList>
    </citation>
    <scope>NUCLEOTIDE SEQUENCE</scope>
    <source>
        <strain evidence="2">WJC10195</strain>
    </source>
</reference>
<evidence type="ECO:0000256" key="1">
    <source>
        <dbReference type="SAM" id="MobiDB-lite"/>
    </source>
</evidence>
<evidence type="ECO:0000313" key="2">
    <source>
        <dbReference type="EMBL" id="KAJ8371246.1"/>
    </source>
</evidence>
<organism evidence="2 3">
    <name type="scientific">Synaphobranchus kaupii</name>
    <name type="common">Kaup's arrowtooth eel</name>
    <dbReference type="NCBI Taxonomy" id="118154"/>
    <lineage>
        <taxon>Eukaryota</taxon>
        <taxon>Metazoa</taxon>
        <taxon>Chordata</taxon>
        <taxon>Craniata</taxon>
        <taxon>Vertebrata</taxon>
        <taxon>Euteleostomi</taxon>
        <taxon>Actinopterygii</taxon>
        <taxon>Neopterygii</taxon>
        <taxon>Teleostei</taxon>
        <taxon>Anguilliformes</taxon>
        <taxon>Synaphobranchidae</taxon>
        <taxon>Synaphobranchus</taxon>
    </lineage>
</organism>
<sequence length="114" mass="12369">MRTTAAILCQSADWTSCESADCESSGRPPQSAVEPRHTQLRMAGITWLTALLWTSPARSEPEWTARTQLHCSLSPGLPALTHTPFRERLETGATPPNPPASSPSSLLLNHKHAT</sequence>
<dbReference type="EMBL" id="JAINUF010000003">
    <property type="protein sequence ID" value="KAJ8371246.1"/>
    <property type="molecule type" value="Genomic_DNA"/>
</dbReference>
<dbReference type="Proteomes" id="UP001152622">
    <property type="component" value="Chromosome 3"/>
</dbReference>
<keyword evidence="3" id="KW-1185">Reference proteome</keyword>
<name>A0A9Q1G0T7_SYNKA</name>
<proteinExistence type="predicted"/>
<feature type="region of interest" description="Disordered" evidence="1">
    <location>
        <begin position="76"/>
        <end position="114"/>
    </location>
</feature>
<accession>A0A9Q1G0T7</accession>
<dbReference type="AlphaFoldDB" id="A0A9Q1G0T7"/>
<protein>
    <submittedName>
        <fullName evidence="2">Uncharacterized protein</fullName>
    </submittedName>
</protein>
<evidence type="ECO:0000313" key="3">
    <source>
        <dbReference type="Proteomes" id="UP001152622"/>
    </source>
</evidence>
<comment type="caution">
    <text evidence="2">The sequence shown here is derived from an EMBL/GenBank/DDBJ whole genome shotgun (WGS) entry which is preliminary data.</text>
</comment>
<gene>
    <name evidence="2" type="ORF">SKAU_G00112740</name>
</gene>